<evidence type="ECO:0000256" key="2">
    <source>
        <dbReference type="ARBA" id="ARBA00011032"/>
    </source>
</evidence>
<evidence type="ECO:0000256" key="7">
    <source>
        <dbReference type="ARBA" id="ARBA00023014"/>
    </source>
</evidence>
<dbReference type="InterPro" id="IPR051919">
    <property type="entry name" value="W-dependent_AOR"/>
</dbReference>
<dbReference type="InterPro" id="IPR036021">
    <property type="entry name" value="Tungsten_al_ferr_oxy-like_C"/>
</dbReference>
<dbReference type="OrthoDB" id="9763894at2"/>
<name>A0A1M5G7F4_9BACT</name>
<comment type="cofactor">
    <cofactor evidence="1">
        <name>[4Fe-4S] cluster</name>
        <dbReference type="ChEBI" id="CHEBI:49883"/>
    </cofactor>
</comment>
<evidence type="ECO:0000256" key="6">
    <source>
        <dbReference type="ARBA" id="ARBA00023004"/>
    </source>
</evidence>
<keyword evidence="7" id="KW-0411">Iron-sulfur</keyword>
<dbReference type="Proteomes" id="UP000184076">
    <property type="component" value="Unassembled WGS sequence"/>
</dbReference>
<dbReference type="STRING" id="1121391.SAMN02745206_03064"/>
<dbReference type="Gene3D" id="1.10.569.10">
    <property type="entry name" value="Aldehyde Ferredoxin Oxidoreductase Protein, subunit A, domain 2"/>
    <property type="match status" value="1"/>
</dbReference>
<evidence type="ECO:0000313" key="11">
    <source>
        <dbReference type="Proteomes" id="UP000184076"/>
    </source>
</evidence>
<evidence type="ECO:0000256" key="5">
    <source>
        <dbReference type="ARBA" id="ARBA00023002"/>
    </source>
</evidence>
<evidence type="ECO:0000256" key="1">
    <source>
        <dbReference type="ARBA" id="ARBA00001966"/>
    </source>
</evidence>
<dbReference type="InterPro" id="IPR013985">
    <property type="entry name" value="Ald_Fedxn_OxRdtase_dom3"/>
</dbReference>
<dbReference type="Gene3D" id="1.10.599.10">
    <property type="entry name" value="Aldehyde Ferredoxin Oxidoreductase Protein, subunit A, domain 3"/>
    <property type="match status" value="1"/>
</dbReference>
<dbReference type="SMART" id="SM00790">
    <property type="entry name" value="AFOR_N"/>
    <property type="match status" value="1"/>
</dbReference>
<comment type="similarity">
    <text evidence="2">Belongs to the AOR/FOR family.</text>
</comment>
<gene>
    <name evidence="10" type="ORF">SAMN02745206_03064</name>
</gene>
<sequence length="576" mass="61441">MRFIRIDMKERSIREDAVPPEYQGLGGRGLIAACLNREVPPRCHALGSENKLVISPGILSGTPFVNTSRLSLGAKSPLTGGIKESNVGGTPADLLGRHGVQALVVEGRPESGSWMLLHIDRSGQVALRECDHLAGMGTYETASTLKSEYGEDCTVLCIGPAGERLYAIASVQATDTDGRPCRAAGRGGMGAVMGSKGLKAVVIEPPDEDRVQIADPGGFRKAVAEVVRIIKSDPMNSEVMPELGTAALVAPVNAMGAFPCYNARKGVFEGWEKISGEALAELLKKRGGKPRHTGCSRCIIHCSNEFVDESGAYVTSSLEYETIWAMGGMLGVDDLDTIARLDFMCDDLGVDTMNAGVGMAVAMDSGHAPFGDREAVFRMMEDMARGTGLGPVLGAGPVAVGRHFNNPRVPAVKGQSIAAYDPRAMLGQGVTYATSPMGADHTAGNMVGAYLTNQLNPRDKAGQVEVSRELQIAFAAFDTLGLCFIAAVSFLKPDSCASFAKAVGAKMGCEFGVEDFRQMGMSVLRAEREFNRRAGLLSRDDRLPKFFYEEPLPPTNAVFTLSDQELDSVFEELNES</sequence>
<dbReference type="PANTHER" id="PTHR30038">
    <property type="entry name" value="ALDEHYDE FERREDOXIN OXIDOREDUCTASE"/>
    <property type="match status" value="1"/>
</dbReference>
<feature type="domain" description="Aldehyde ferredoxin oxidoreductase N-terminal" evidence="9">
    <location>
        <begin position="1"/>
        <end position="208"/>
    </location>
</feature>
<keyword evidence="11" id="KW-1185">Reference proteome</keyword>
<dbReference type="Pfam" id="PF01314">
    <property type="entry name" value="AFOR_C"/>
    <property type="match status" value="1"/>
</dbReference>
<dbReference type="Pfam" id="PF02730">
    <property type="entry name" value="AFOR_N"/>
    <property type="match status" value="1"/>
</dbReference>
<keyword evidence="6" id="KW-0408">Iron</keyword>
<organism evidence="10 11">
    <name type="scientific">Desulfacinum infernum DSM 9756</name>
    <dbReference type="NCBI Taxonomy" id="1121391"/>
    <lineage>
        <taxon>Bacteria</taxon>
        <taxon>Pseudomonadati</taxon>
        <taxon>Thermodesulfobacteriota</taxon>
        <taxon>Syntrophobacteria</taxon>
        <taxon>Syntrophobacterales</taxon>
        <taxon>Syntrophobacteraceae</taxon>
        <taxon>Desulfacinum</taxon>
    </lineage>
</organism>
<evidence type="ECO:0000256" key="8">
    <source>
        <dbReference type="ARBA" id="ARBA00049934"/>
    </source>
</evidence>
<accession>A0A1M5G7F4</accession>
<evidence type="ECO:0000259" key="9">
    <source>
        <dbReference type="SMART" id="SM00790"/>
    </source>
</evidence>
<protein>
    <submittedName>
        <fullName evidence="10">Aldehyde:ferredoxin oxidoreductase</fullName>
    </submittedName>
</protein>
<proteinExistence type="inferred from homology"/>
<evidence type="ECO:0000256" key="4">
    <source>
        <dbReference type="ARBA" id="ARBA00022723"/>
    </source>
</evidence>
<evidence type="ECO:0000313" key="10">
    <source>
        <dbReference type="EMBL" id="SHF99391.1"/>
    </source>
</evidence>
<keyword evidence="4" id="KW-0479">Metal-binding</keyword>
<dbReference type="GO" id="GO:0051539">
    <property type="term" value="F:4 iron, 4 sulfur cluster binding"/>
    <property type="evidence" value="ECO:0007669"/>
    <property type="project" value="UniProtKB-KW"/>
</dbReference>
<dbReference type="GO" id="GO:0016625">
    <property type="term" value="F:oxidoreductase activity, acting on the aldehyde or oxo group of donors, iron-sulfur protein as acceptor"/>
    <property type="evidence" value="ECO:0007669"/>
    <property type="project" value="InterPro"/>
</dbReference>
<comment type="cofactor">
    <cofactor evidence="8">
        <name>tungstopterin</name>
        <dbReference type="ChEBI" id="CHEBI:30402"/>
    </cofactor>
</comment>
<dbReference type="AlphaFoldDB" id="A0A1M5G7F4"/>
<reference evidence="11" key="1">
    <citation type="submission" date="2016-11" db="EMBL/GenBank/DDBJ databases">
        <authorList>
            <person name="Varghese N."/>
            <person name="Submissions S."/>
        </authorList>
    </citation>
    <scope>NUCLEOTIDE SEQUENCE [LARGE SCALE GENOMIC DNA]</scope>
    <source>
        <strain evidence="11">DSM 9756</strain>
    </source>
</reference>
<dbReference type="InterPro" id="IPR036503">
    <property type="entry name" value="Ald_Fedxn_OxRdtase_N_sf"/>
</dbReference>
<dbReference type="PANTHER" id="PTHR30038:SF0">
    <property type="entry name" value="TUNGSTEN-CONTAINING ALDEHYDE FERREDOXIN OXIDOREDUCTASE"/>
    <property type="match status" value="1"/>
</dbReference>
<keyword evidence="5" id="KW-0560">Oxidoreductase</keyword>
<dbReference type="Gene3D" id="3.60.9.10">
    <property type="entry name" value="Aldehyde ferredoxin oxidoreductase, N-terminal domain"/>
    <property type="match status" value="1"/>
</dbReference>
<dbReference type="EMBL" id="FQVB01000035">
    <property type="protein sequence ID" value="SHF99391.1"/>
    <property type="molecule type" value="Genomic_DNA"/>
</dbReference>
<dbReference type="GO" id="GO:0009055">
    <property type="term" value="F:electron transfer activity"/>
    <property type="evidence" value="ECO:0007669"/>
    <property type="project" value="InterPro"/>
</dbReference>
<dbReference type="InterPro" id="IPR013984">
    <property type="entry name" value="Ald_Fedxn_OxRdtase_dom2"/>
</dbReference>
<dbReference type="InterPro" id="IPR001203">
    <property type="entry name" value="OxRdtase_Ald_Fedxn_C"/>
</dbReference>
<dbReference type="InterPro" id="IPR013983">
    <property type="entry name" value="Ald_Fedxn_OxRdtase_N"/>
</dbReference>
<dbReference type="SUPFAM" id="SSF48310">
    <property type="entry name" value="Aldehyde ferredoxin oxidoreductase, C-terminal domains"/>
    <property type="match status" value="1"/>
</dbReference>
<dbReference type="RefSeq" id="WP_073040992.1">
    <property type="nucleotide sequence ID" value="NZ_FQVB01000035.1"/>
</dbReference>
<keyword evidence="3" id="KW-0004">4Fe-4S</keyword>
<evidence type="ECO:0000256" key="3">
    <source>
        <dbReference type="ARBA" id="ARBA00022485"/>
    </source>
</evidence>
<dbReference type="GO" id="GO:0046872">
    <property type="term" value="F:metal ion binding"/>
    <property type="evidence" value="ECO:0007669"/>
    <property type="project" value="UniProtKB-KW"/>
</dbReference>
<dbReference type="SUPFAM" id="SSF56228">
    <property type="entry name" value="Aldehyde ferredoxin oxidoreductase, N-terminal domain"/>
    <property type="match status" value="1"/>
</dbReference>